<keyword evidence="3" id="KW-1185">Reference proteome</keyword>
<organism evidence="2 3">
    <name type="scientific">Rangifer tarandus platyrhynchus</name>
    <name type="common">Svalbard reindeer</name>
    <dbReference type="NCBI Taxonomy" id="3082113"/>
    <lineage>
        <taxon>Eukaryota</taxon>
        <taxon>Metazoa</taxon>
        <taxon>Chordata</taxon>
        <taxon>Craniata</taxon>
        <taxon>Vertebrata</taxon>
        <taxon>Euteleostomi</taxon>
        <taxon>Mammalia</taxon>
        <taxon>Eutheria</taxon>
        <taxon>Laurasiatheria</taxon>
        <taxon>Artiodactyla</taxon>
        <taxon>Ruminantia</taxon>
        <taxon>Pecora</taxon>
        <taxon>Cervidae</taxon>
        <taxon>Odocoileinae</taxon>
        <taxon>Rangifer</taxon>
    </lineage>
</organism>
<proteinExistence type="predicted"/>
<feature type="region of interest" description="Disordered" evidence="1">
    <location>
        <begin position="77"/>
        <end position="100"/>
    </location>
</feature>
<evidence type="ECO:0000313" key="2">
    <source>
        <dbReference type="EMBL" id="CAI9179943.1"/>
    </source>
</evidence>
<feature type="compositionally biased region" description="Pro residues" evidence="1">
    <location>
        <begin position="85"/>
        <end position="94"/>
    </location>
</feature>
<protein>
    <submittedName>
        <fullName evidence="2">Uncharacterized protein</fullName>
    </submittedName>
</protein>
<name>A0ABN9A532_RANTA</name>
<evidence type="ECO:0000313" key="3">
    <source>
        <dbReference type="Proteomes" id="UP001176941"/>
    </source>
</evidence>
<gene>
    <name evidence="2" type="ORF">MRATA1EN1_LOCUS28905</name>
</gene>
<sequence>MEPRTSKSLRRRRRRSPLVALALHRRADAVSPPLRHRPASPGPRSACGRPCTRRLSRRLSRRRCGFLWLPHWDRAAAPSAHAPSRGPPRPPPGRVPAARGACAVGAPARLASPVRVLASGPGLQHPLALPAREVGSGDAGLAGAFGLSRHGAEAERADFIEILVRGRTLGRQQSPVSSSK</sequence>
<dbReference type="EMBL" id="OX459945">
    <property type="protein sequence ID" value="CAI9179943.1"/>
    <property type="molecule type" value="Genomic_DNA"/>
</dbReference>
<accession>A0ABN9A532</accession>
<dbReference type="Proteomes" id="UP001176941">
    <property type="component" value="Chromosome 9"/>
</dbReference>
<reference evidence="2" key="1">
    <citation type="submission" date="2023-04" db="EMBL/GenBank/DDBJ databases">
        <authorList>
            <consortium name="ELIXIR-Norway"/>
        </authorList>
    </citation>
    <scope>NUCLEOTIDE SEQUENCE [LARGE SCALE GENOMIC DNA]</scope>
</reference>
<evidence type="ECO:0000256" key="1">
    <source>
        <dbReference type="SAM" id="MobiDB-lite"/>
    </source>
</evidence>
<feature type="region of interest" description="Disordered" evidence="1">
    <location>
        <begin position="23"/>
        <end position="50"/>
    </location>
</feature>